<evidence type="ECO:0000313" key="1">
    <source>
        <dbReference type="EMBL" id="MBB3145471.1"/>
    </source>
</evidence>
<keyword evidence="2" id="KW-1185">Reference proteome</keyword>
<dbReference type="InterPro" id="IPR045534">
    <property type="entry name" value="DUF6428"/>
</dbReference>
<dbReference type="EMBL" id="JACHXN010000005">
    <property type="protein sequence ID" value="MBB3145471.1"/>
    <property type="molecule type" value="Genomic_DNA"/>
</dbReference>
<protein>
    <submittedName>
        <fullName evidence="1">Uncharacterized protein</fullName>
    </submittedName>
</protein>
<proteinExistence type="predicted"/>
<name>A0A839U9T1_9HYPH</name>
<gene>
    <name evidence="1" type="ORF">FHS21_001883</name>
</gene>
<reference evidence="1 2" key="1">
    <citation type="submission" date="2020-08" db="EMBL/GenBank/DDBJ databases">
        <title>Genomic Encyclopedia of Type Strains, Phase III (KMG-III): the genomes of soil and plant-associated and newly described type strains.</title>
        <authorList>
            <person name="Whitman W."/>
        </authorList>
    </citation>
    <scope>NUCLEOTIDE SEQUENCE [LARGE SCALE GENOMIC DNA]</scope>
    <source>
        <strain evidence="1 2">CECT 7015</strain>
    </source>
</reference>
<comment type="caution">
    <text evidence="1">The sequence shown here is derived from an EMBL/GenBank/DDBJ whole genome shotgun (WGS) entry which is preliminary data.</text>
</comment>
<dbReference type="RefSeq" id="WP_112524702.1">
    <property type="nucleotide sequence ID" value="NZ_JACHXN010000005.1"/>
</dbReference>
<evidence type="ECO:0000313" key="2">
    <source>
        <dbReference type="Proteomes" id="UP000554520"/>
    </source>
</evidence>
<sequence>MDTMTSPVLTEFYGDGSLAGILAALEPHADKPLIIEYGGRTIQSGYHVTEVKAGAFITLDCGGNPDQWHETILQIEDIPSQDGRDFMKVEKFHKILAQVANRIELDADARLTFEVGKLEMPMQVFDVGTLTIESDRIVLALAARPAICKPRHRAVKGAAAAPCCGTPASNSGCCSKAS</sequence>
<dbReference type="AlphaFoldDB" id="A0A839U9T1"/>
<dbReference type="Pfam" id="PF20001">
    <property type="entry name" value="DUF6428"/>
    <property type="match status" value="1"/>
</dbReference>
<organism evidence="1 2">
    <name type="scientific">Phyllobacterium trifolii</name>
    <dbReference type="NCBI Taxonomy" id="300193"/>
    <lineage>
        <taxon>Bacteria</taxon>
        <taxon>Pseudomonadati</taxon>
        <taxon>Pseudomonadota</taxon>
        <taxon>Alphaproteobacteria</taxon>
        <taxon>Hyphomicrobiales</taxon>
        <taxon>Phyllobacteriaceae</taxon>
        <taxon>Phyllobacterium</taxon>
    </lineage>
</organism>
<accession>A0A839U9T1</accession>
<dbReference type="Proteomes" id="UP000554520">
    <property type="component" value="Unassembled WGS sequence"/>
</dbReference>